<gene>
    <name evidence="7" type="ORF">CG710_010670</name>
</gene>
<keyword evidence="8" id="KW-1185">Reference proteome</keyword>
<keyword evidence="4" id="KW-0808">Transferase</keyword>
<evidence type="ECO:0000256" key="1">
    <source>
        <dbReference type="ARBA" id="ARBA00000085"/>
    </source>
</evidence>
<dbReference type="PRINTS" id="PR00344">
    <property type="entry name" value="BCTRLSENSOR"/>
</dbReference>
<dbReference type="SUPFAM" id="SSF55874">
    <property type="entry name" value="ATPase domain of HSP90 chaperone/DNA topoisomerase II/histidine kinase"/>
    <property type="match status" value="1"/>
</dbReference>
<dbReference type="EC" id="2.7.13.3" evidence="2"/>
<evidence type="ECO:0000256" key="3">
    <source>
        <dbReference type="ARBA" id="ARBA00022553"/>
    </source>
</evidence>
<dbReference type="PROSITE" id="PS50109">
    <property type="entry name" value="HIS_KIN"/>
    <property type="match status" value="1"/>
</dbReference>
<sequence length="247" mass="28065">MLNNDDRQKMEKLMKISPEFNCLILKIIDEYKFNISKFSHELRNPITLINSSLQLIESQHPEVKTFKFWNETMADIQYVRLLLDELSTYNQSNTLNITEFNIRELLDSICTGVCNDFKTSAKTFSCNFSESLPTMTGDPVKIRQVISNLLKNAKDAINPENGSISITAFCKDQENIQIQISDNGCGIPPEYQSSVFEPFITHKENGSGLGLSICQKVIESHHGIITFKSQVNKGTTFYITLPIHLQC</sequence>
<evidence type="ECO:0000256" key="2">
    <source>
        <dbReference type="ARBA" id="ARBA00012438"/>
    </source>
</evidence>
<feature type="domain" description="Histidine kinase" evidence="6">
    <location>
        <begin position="37"/>
        <end position="245"/>
    </location>
</feature>
<organism evidence="7 8">
    <name type="scientific">Lachnotalea glycerini</name>
    <dbReference type="NCBI Taxonomy" id="1763509"/>
    <lineage>
        <taxon>Bacteria</taxon>
        <taxon>Bacillati</taxon>
        <taxon>Bacillota</taxon>
        <taxon>Clostridia</taxon>
        <taxon>Lachnospirales</taxon>
        <taxon>Lachnospiraceae</taxon>
        <taxon>Lachnotalea</taxon>
    </lineage>
</organism>
<dbReference type="Gene3D" id="3.30.565.10">
    <property type="entry name" value="Histidine kinase-like ATPase, C-terminal domain"/>
    <property type="match status" value="1"/>
</dbReference>
<dbReference type="InterPro" id="IPR005467">
    <property type="entry name" value="His_kinase_dom"/>
</dbReference>
<evidence type="ECO:0000313" key="7">
    <source>
        <dbReference type="EMBL" id="RDY31241.1"/>
    </source>
</evidence>
<dbReference type="InterPro" id="IPR036890">
    <property type="entry name" value="HATPase_C_sf"/>
</dbReference>
<dbReference type="OrthoDB" id="9815750at2"/>
<dbReference type="InterPro" id="IPR004358">
    <property type="entry name" value="Sig_transdc_His_kin-like_C"/>
</dbReference>
<comment type="catalytic activity">
    <reaction evidence="1">
        <text>ATP + protein L-histidine = ADP + protein N-phospho-L-histidine.</text>
        <dbReference type="EC" id="2.7.13.3"/>
    </reaction>
</comment>
<reference evidence="7 8" key="1">
    <citation type="journal article" date="2017" name="Genome Announc.">
        <title>Draft Genome Sequence of a Sporulating and Motile Strain of Lachnotalea glycerini Isolated from Water in Quebec City, Canada.</title>
        <authorList>
            <person name="Maheux A.F."/>
            <person name="Boudreau D.K."/>
            <person name="Berube E."/>
            <person name="Boissinot M."/>
            <person name="Raymond F."/>
            <person name="Brodeur S."/>
            <person name="Corbeil J."/>
            <person name="Isabel S."/>
            <person name="Omar R.F."/>
            <person name="Bergeron M.G."/>
        </authorList>
    </citation>
    <scope>NUCLEOTIDE SEQUENCE [LARGE SCALE GENOMIC DNA]</scope>
    <source>
        <strain evidence="7 8">CCRI-19302</strain>
    </source>
</reference>
<evidence type="ECO:0000259" key="6">
    <source>
        <dbReference type="PROSITE" id="PS50109"/>
    </source>
</evidence>
<dbReference type="InterPro" id="IPR003594">
    <property type="entry name" value="HATPase_dom"/>
</dbReference>
<dbReference type="SUPFAM" id="SSF47384">
    <property type="entry name" value="Homodimeric domain of signal transducing histidine kinase"/>
    <property type="match status" value="1"/>
</dbReference>
<dbReference type="CDD" id="cd00075">
    <property type="entry name" value="HATPase"/>
    <property type="match status" value="1"/>
</dbReference>
<comment type="caution">
    <text evidence="7">The sequence shown here is derived from an EMBL/GenBank/DDBJ whole genome shotgun (WGS) entry which is preliminary data.</text>
</comment>
<protein>
    <recommendedName>
        <fullName evidence="2">histidine kinase</fullName>
        <ecNumber evidence="2">2.7.13.3</ecNumber>
    </recommendedName>
</protein>
<dbReference type="Proteomes" id="UP000216411">
    <property type="component" value="Unassembled WGS sequence"/>
</dbReference>
<dbReference type="SMART" id="SM00387">
    <property type="entry name" value="HATPase_c"/>
    <property type="match status" value="1"/>
</dbReference>
<dbReference type="CDD" id="cd00082">
    <property type="entry name" value="HisKA"/>
    <property type="match status" value="1"/>
</dbReference>
<keyword evidence="3" id="KW-0597">Phosphoprotein</keyword>
<dbReference type="RefSeq" id="WP_094380077.1">
    <property type="nucleotide sequence ID" value="NZ_NOKA02000019.1"/>
</dbReference>
<dbReference type="EMBL" id="NOKA02000019">
    <property type="protein sequence ID" value="RDY31241.1"/>
    <property type="molecule type" value="Genomic_DNA"/>
</dbReference>
<evidence type="ECO:0000256" key="4">
    <source>
        <dbReference type="ARBA" id="ARBA00022777"/>
    </source>
</evidence>
<keyword evidence="4" id="KW-0418">Kinase</keyword>
<dbReference type="AlphaFoldDB" id="A0A371JES0"/>
<name>A0A371JES0_9FIRM</name>
<dbReference type="PANTHER" id="PTHR43547:SF2">
    <property type="entry name" value="HYBRID SIGNAL TRANSDUCTION HISTIDINE KINASE C"/>
    <property type="match status" value="1"/>
</dbReference>
<dbReference type="InterPro" id="IPR036097">
    <property type="entry name" value="HisK_dim/P_sf"/>
</dbReference>
<dbReference type="GO" id="GO:0000155">
    <property type="term" value="F:phosphorelay sensor kinase activity"/>
    <property type="evidence" value="ECO:0007669"/>
    <property type="project" value="InterPro"/>
</dbReference>
<proteinExistence type="predicted"/>
<dbReference type="PANTHER" id="PTHR43547">
    <property type="entry name" value="TWO-COMPONENT HISTIDINE KINASE"/>
    <property type="match status" value="1"/>
</dbReference>
<evidence type="ECO:0000313" key="8">
    <source>
        <dbReference type="Proteomes" id="UP000216411"/>
    </source>
</evidence>
<accession>A0A371JES0</accession>
<keyword evidence="5" id="KW-0902">Two-component regulatory system</keyword>
<dbReference type="InterPro" id="IPR003661">
    <property type="entry name" value="HisK_dim/P_dom"/>
</dbReference>
<dbReference type="Pfam" id="PF02518">
    <property type="entry name" value="HATPase_c"/>
    <property type="match status" value="1"/>
</dbReference>
<evidence type="ECO:0000256" key="5">
    <source>
        <dbReference type="ARBA" id="ARBA00023012"/>
    </source>
</evidence>